<evidence type="ECO:0000313" key="3">
    <source>
        <dbReference type="Proteomes" id="UP000244140"/>
    </source>
</evidence>
<protein>
    <submittedName>
        <fullName evidence="2">Uncharacterized protein</fullName>
    </submittedName>
</protein>
<organism evidence="2 4">
    <name type="scientific">Enterococcus faecalis</name>
    <name type="common">Streptococcus faecalis</name>
    <dbReference type="NCBI Taxonomy" id="1351"/>
    <lineage>
        <taxon>Bacteria</taxon>
        <taxon>Bacillati</taxon>
        <taxon>Bacillota</taxon>
        <taxon>Bacilli</taxon>
        <taxon>Lactobacillales</taxon>
        <taxon>Enterococcaceae</taxon>
        <taxon>Enterococcus</taxon>
    </lineage>
</organism>
<reference evidence="2 4" key="2">
    <citation type="submission" date="2019-02" db="EMBL/GenBank/DDBJ databases">
        <title>From farm to fork: dissemination of Tn554::fexA-optrA in linezolid-resistant Enterococcus faecalis clones from chicken feces and meat in Tunisia.</title>
        <authorList>
            <person name="Tedim A.P."/>
            <person name="Elghaieb H."/>
            <person name="Abbassi M.S."/>
            <person name="Novais C."/>
            <person name="Hassen A."/>
            <person name="Peixe L."/>
            <person name="Freitas A.R."/>
        </authorList>
    </citation>
    <scope>NUCLEOTIDE SEQUENCE [LARGE SCALE GENOMIC DNA]</scope>
    <source>
        <strain evidence="2 4">728T</strain>
    </source>
</reference>
<evidence type="ECO:0000313" key="1">
    <source>
        <dbReference type="EMBL" id="PTN78206.1"/>
    </source>
</evidence>
<reference evidence="1 3" key="1">
    <citation type="submission" date="2018-04" db="EMBL/GenBank/DDBJ databases">
        <authorList>
            <person name="Van Tyne D."/>
        </authorList>
    </citation>
    <scope>NUCLEOTIDE SEQUENCE [LARGE SCALE GENOMIC DNA]</scope>
    <source>
        <strain evidence="1 3">B2535</strain>
    </source>
</reference>
<comment type="caution">
    <text evidence="2">The sequence shown here is derived from an EMBL/GenBank/DDBJ whole genome shotgun (WGS) entry which is preliminary data.</text>
</comment>
<dbReference type="EMBL" id="SEWT01000002">
    <property type="protein sequence ID" value="RYU34867.1"/>
    <property type="molecule type" value="Genomic_DNA"/>
</dbReference>
<evidence type="ECO:0000313" key="4">
    <source>
        <dbReference type="Proteomes" id="UP000292223"/>
    </source>
</evidence>
<proteinExistence type="predicted"/>
<accession>A0A8B3RW58</accession>
<gene>
    <name evidence="1" type="ORF">DAI13_10770</name>
    <name evidence="2" type="ORF">EU507_03875</name>
</gene>
<dbReference type="Proteomes" id="UP000292223">
    <property type="component" value="Unassembled WGS sequence"/>
</dbReference>
<dbReference type="Proteomes" id="UP000244140">
    <property type="component" value="Unassembled WGS sequence"/>
</dbReference>
<dbReference type="EMBL" id="PZZH01000001">
    <property type="protein sequence ID" value="PTN78206.1"/>
    <property type="molecule type" value="Genomic_DNA"/>
</dbReference>
<evidence type="ECO:0000313" key="2">
    <source>
        <dbReference type="EMBL" id="RYU34867.1"/>
    </source>
</evidence>
<name>A0A8B3RW58_ENTFL</name>
<dbReference type="AlphaFoldDB" id="A0A8B3RW58"/>
<sequence>MIFDRRIKMTTKEKIEFIKQVTPHSDSEVEKIIKGMSDTSINRWYEIEKYRIDQELEEAVLTIYC</sequence>